<evidence type="ECO:0000313" key="2">
    <source>
        <dbReference type="Proteomes" id="UP001156691"/>
    </source>
</evidence>
<name>A0ABQ5W626_9HYPH</name>
<dbReference type="SUPFAM" id="SSF51905">
    <property type="entry name" value="FAD/NAD(P)-binding domain"/>
    <property type="match status" value="1"/>
</dbReference>
<evidence type="ECO:0008006" key="3">
    <source>
        <dbReference type="Google" id="ProtNLM"/>
    </source>
</evidence>
<dbReference type="EMBL" id="BSNS01000011">
    <property type="protein sequence ID" value="GLQ55060.1"/>
    <property type="molecule type" value="Genomic_DNA"/>
</dbReference>
<evidence type="ECO:0000313" key="1">
    <source>
        <dbReference type="EMBL" id="GLQ55060.1"/>
    </source>
</evidence>
<gene>
    <name evidence="1" type="ORF">GCM10010862_23190</name>
</gene>
<keyword evidence="2" id="KW-1185">Reference proteome</keyword>
<dbReference type="InterPro" id="IPR036188">
    <property type="entry name" value="FAD/NAD-bd_sf"/>
</dbReference>
<sequence length="362" mass="37828">MNSREVDIAVFGSGLLARLLAGLLAQAHGRRVALVTQSDAAYRLARSFDISVAPVTRPETWALLAQTVPETLRLLAQMGGRTACQRLDPLFVTTTQRGRQGLAHIRHMAAGFGHDAQVLPAEALGADREGLILRDAVLLMRGEAEPLADAWLAGLGVPVLQQQRVHAEVSGGGTARIEAESIHLEASMAVLADDAAVLAHAGHGIGGLLEARSTSALLAGSSQTSWAPFVVDVDGGTQVLQTGPHALTVVAAGETDDAAEVVIDLLRRPTPLHVWSRTSFRQLIARDGAPVVGRPQDRGAMVLAGLGLTSAFIAPALARWLAGTASQAEDGYFAARGFSRTSDRSPVAEFAPLSARQAGAPA</sequence>
<proteinExistence type="predicted"/>
<accession>A0ABQ5W626</accession>
<dbReference type="RefSeq" id="WP_284340500.1">
    <property type="nucleotide sequence ID" value="NZ_BSNS01000011.1"/>
</dbReference>
<organism evidence="1 2">
    <name type="scientific">Devosia nitrariae</name>
    <dbReference type="NCBI Taxonomy" id="2071872"/>
    <lineage>
        <taxon>Bacteria</taxon>
        <taxon>Pseudomonadati</taxon>
        <taxon>Pseudomonadota</taxon>
        <taxon>Alphaproteobacteria</taxon>
        <taxon>Hyphomicrobiales</taxon>
        <taxon>Devosiaceae</taxon>
        <taxon>Devosia</taxon>
    </lineage>
</organism>
<dbReference type="Proteomes" id="UP001156691">
    <property type="component" value="Unassembled WGS sequence"/>
</dbReference>
<protein>
    <recommendedName>
        <fullName evidence="3">FAD dependent oxidoreductase domain-containing protein</fullName>
    </recommendedName>
</protein>
<reference evidence="2" key="1">
    <citation type="journal article" date="2019" name="Int. J. Syst. Evol. Microbiol.">
        <title>The Global Catalogue of Microorganisms (GCM) 10K type strain sequencing project: providing services to taxonomists for standard genome sequencing and annotation.</title>
        <authorList>
            <consortium name="The Broad Institute Genomics Platform"/>
            <consortium name="The Broad Institute Genome Sequencing Center for Infectious Disease"/>
            <person name="Wu L."/>
            <person name="Ma J."/>
        </authorList>
    </citation>
    <scope>NUCLEOTIDE SEQUENCE [LARGE SCALE GENOMIC DNA]</scope>
    <source>
        <strain evidence="2">NBRC 112416</strain>
    </source>
</reference>
<comment type="caution">
    <text evidence="1">The sequence shown here is derived from an EMBL/GenBank/DDBJ whole genome shotgun (WGS) entry which is preliminary data.</text>
</comment>